<dbReference type="CDD" id="cd01439">
    <property type="entry name" value="TCCD_inducible_PARP_like"/>
    <property type="match status" value="1"/>
</dbReference>
<dbReference type="PANTHER" id="PTHR14453:SF107">
    <property type="entry name" value="POLY [ADP-RIBOSE] POLYMERASE"/>
    <property type="match status" value="1"/>
</dbReference>
<dbReference type="PANTHER" id="PTHR14453">
    <property type="entry name" value="PARP/ZINC FINGER CCCH TYPE DOMAIN CONTAINING PROTEIN"/>
    <property type="match status" value="1"/>
</dbReference>
<dbReference type="GO" id="GO:0070212">
    <property type="term" value="P:protein poly-ADP-ribosylation"/>
    <property type="evidence" value="ECO:0007669"/>
    <property type="project" value="TreeGrafter"/>
</dbReference>
<sequence length="278" mass="31317">MFQSKTQLRACFYGDFLCFVCTAAVSQQPICATEPGLFPCKAILHVCGKKDANVIEQLVCSIIDSCEKLGVSSVAIPAICAGKYIVFFREHTIMLVTLESSSPEYRRVKQGFKLTANQTVMKIERVQNIPLRRTYEAQKTLIFGKNKQEGGANEKFLYHGTTEDNCDSIMKTGFNRRFCGQNATRYGEGTYFAVNASYSTHPTYSRPAADGSQLMFVVRVLTGVYTLGQTGMKVPPPLDDQEPHIRYDSVVDRMNRPNMFVVFHDNQAYPDYLITFKQ</sequence>
<dbReference type="Gene3D" id="3.40.220.10">
    <property type="entry name" value="Leucine Aminopeptidase, subunit E, domain 1"/>
    <property type="match status" value="1"/>
</dbReference>
<dbReference type="EC" id="2.4.2.-" evidence="7"/>
<dbReference type="SUPFAM" id="SSF52949">
    <property type="entry name" value="Macro domain-like"/>
    <property type="match status" value="1"/>
</dbReference>
<dbReference type="Ensembl" id="ENSPLAT00000012166.1">
    <property type="protein sequence ID" value="ENSPLAP00000020969.1"/>
    <property type="gene ID" value="ENSPLAG00000004362.1"/>
</dbReference>
<reference evidence="10" key="1">
    <citation type="submission" date="2025-08" db="UniProtKB">
        <authorList>
            <consortium name="Ensembl"/>
        </authorList>
    </citation>
    <scope>IDENTIFICATION</scope>
</reference>
<dbReference type="FunFam" id="3.90.228.10:FF:000008">
    <property type="entry name" value="Poly [ADP-ribose] polymerase"/>
    <property type="match status" value="1"/>
</dbReference>
<keyword evidence="3 7" id="KW-0808">Transferase</keyword>
<evidence type="ECO:0000259" key="9">
    <source>
        <dbReference type="PROSITE" id="PS51059"/>
    </source>
</evidence>
<keyword evidence="11" id="KW-1185">Reference proteome</keyword>
<dbReference type="SUPFAM" id="SSF56399">
    <property type="entry name" value="ADP-ribosylation"/>
    <property type="match status" value="1"/>
</dbReference>
<evidence type="ECO:0000313" key="11">
    <source>
        <dbReference type="Proteomes" id="UP000261500"/>
    </source>
</evidence>
<dbReference type="InterPro" id="IPR052056">
    <property type="entry name" value="Mono-ARTD/PARP"/>
</dbReference>
<comment type="similarity">
    <text evidence="6">Belongs to the ARTD/PARP family.</text>
</comment>
<dbReference type="GO" id="GO:0003714">
    <property type="term" value="F:transcription corepressor activity"/>
    <property type="evidence" value="ECO:0007669"/>
    <property type="project" value="TreeGrafter"/>
</dbReference>
<dbReference type="AlphaFoldDB" id="A0A3B3V7U4"/>
<accession>A0A3B3V7U4</accession>
<keyword evidence="4 7" id="KW-0520">NAD</keyword>
<dbReference type="InterPro" id="IPR043472">
    <property type="entry name" value="Macro_dom-like"/>
</dbReference>
<dbReference type="PROSITE" id="PS51059">
    <property type="entry name" value="PARP_CATALYTIC"/>
    <property type="match status" value="1"/>
</dbReference>
<dbReference type="GO" id="GO:0010629">
    <property type="term" value="P:negative regulation of gene expression"/>
    <property type="evidence" value="ECO:0007669"/>
    <property type="project" value="TreeGrafter"/>
</dbReference>
<evidence type="ECO:0000256" key="5">
    <source>
        <dbReference type="ARBA" id="ARBA00023242"/>
    </source>
</evidence>
<dbReference type="GO" id="GO:0003950">
    <property type="term" value="F:NAD+ poly-ADP-ribosyltransferase activity"/>
    <property type="evidence" value="ECO:0007669"/>
    <property type="project" value="UniProtKB-UniRule"/>
</dbReference>
<dbReference type="GO" id="GO:0005737">
    <property type="term" value="C:cytoplasm"/>
    <property type="evidence" value="ECO:0007669"/>
    <property type="project" value="TreeGrafter"/>
</dbReference>
<keyword evidence="5" id="KW-0539">Nucleus</keyword>
<evidence type="ECO:0000256" key="4">
    <source>
        <dbReference type="ARBA" id="ARBA00023027"/>
    </source>
</evidence>
<dbReference type="GO" id="GO:0005634">
    <property type="term" value="C:nucleus"/>
    <property type="evidence" value="ECO:0007669"/>
    <property type="project" value="UniProtKB-SubCell"/>
</dbReference>
<evidence type="ECO:0000256" key="3">
    <source>
        <dbReference type="ARBA" id="ARBA00022679"/>
    </source>
</evidence>
<feature type="domain" description="PARP catalytic" evidence="9">
    <location>
        <begin position="81"/>
        <end position="278"/>
    </location>
</feature>
<dbReference type="InterPro" id="IPR012317">
    <property type="entry name" value="Poly(ADP-ribose)pol_cat_dom"/>
</dbReference>
<dbReference type="Proteomes" id="UP000261500">
    <property type="component" value="Unplaced"/>
</dbReference>
<dbReference type="Gene3D" id="3.90.228.10">
    <property type="match status" value="1"/>
</dbReference>
<keyword evidence="2 7" id="KW-0328">Glycosyltransferase</keyword>
<evidence type="ECO:0000256" key="1">
    <source>
        <dbReference type="ARBA" id="ARBA00004123"/>
    </source>
</evidence>
<proteinExistence type="inferred from homology"/>
<dbReference type="GO" id="GO:1990404">
    <property type="term" value="F:NAD+-protein mono-ADP-ribosyltransferase activity"/>
    <property type="evidence" value="ECO:0007669"/>
    <property type="project" value="TreeGrafter"/>
</dbReference>
<organism evidence="10 11">
    <name type="scientific">Poecilia latipinna</name>
    <name type="common">sailfin molly</name>
    <dbReference type="NCBI Taxonomy" id="48699"/>
    <lineage>
        <taxon>Eukaryota</taxon>
        <taxon>Metazoa</taxon>
        <taxon>Chordata</taxon>
        <taxon>Craniata</taxon>
        <taxon>Vertebrata</taxon>
        <taxon>Euteleostomi</taxon>
        <taxon>Actinopterygii</taxon>
        <taxon>Neopterygii</taxon>
        <taxon>Teleostei</taxon>
        <taxon>Neoteleostei</taxon>
        <taxon>Acanthomorphata</taxon>
        <taxon>Ovalentaria</taxon>
        <taxon>Atherinomorphae</taxon>
        <taxon>Cyprinodontiformes</taxon>
        <taxon>Poeciliidae</taxon>
        <taxon>Poeciliinae</taxon>
        <taxon>Poecilia</taxon>
    </lineage>
</organism>
<evidence type="ECO:0000256" key="7">
    <source>
        <dbReference type="RuleBase" id="RU362114"/>
    </source>
</evidence>
<dbReference type="GeneTree" id="ENSGT00940000154311"/>
<protein>
    <recommendedName>
        <fullName evidence="7">Poly [ADP-ribose] polymerase</fullName>
        <shortName evidence="7">PARP</shortName>
        <ecNumber evidence="7">2.4.2.-</ecNumber>
    </recommendedName>
</protein>
<dbReference type="Pfam" id="PF00644">
    <property type="entry name" value="PARP"/>
    <property type="match status" value="1"/>
</dbReference>
<comment type="subcellular location">
    <subcellularLocation>
        <location evidence="1">Nucleus</location>
    </subcellularLocation>
</comment>
<feature type="signal peptide" evidence="8">
    <location>
        <begin position="1"/>
        <end position="26"/>
    </location>
</feature>
<keyword evidence="8" id="KW-0732">Signal</keyword>
<feature type="chain" id="PRO_5017467593" description="Poly [ADP-ribose] polymerase" evidence="8">
    <location>
        <begin position="27"/>
        <end position="278"/>
    </location>
</feature>
<reference evidence="10" key="2">
    <citation type="submission" date="2025-09" db="UniProtKB">
        <authorList>
            <consortium name="Ensembl"/>
        </authorList>
    </citation>
    <scope>IDENTIFICATION</scope>
</reference>
<evidence type="ECO:0000256" key="8">
    <source>
        <dbReference type="SAM" id="SignalP"/>
    </source>
</evidence>
<name>A0A3B3V7U4_9TELE</name>
<dbReference type="STRING" id="48699.ENSPLAP00000020969"/>
<evidence type="ECO:0000313" key="10">
    <source>
        <dbReference type="Ensembl" id="ENSPLAP00000020969.1"/>
    </source>
</evidence>
<evidence type="ECO:0000256" key="6">
    <source>
        <dbReference type="ARBA" id="ARBA00024347"/>
    </source>
</evidence>
<evidence type="ECO:0000256" key="2">
    <source>
        <dbReference type="ARBA" id="ARBA00022676"/>
    </source>
</evidence>